<keyword evidence="2" id="KW-1133">Transmembrane helix</keyword>
<feature type="coiled-coil region" evidence="1">
    <location>
        <begin position="92"/>
        <end position="124"/>
    </location>
</feature>
<organism evidence="3 4">
    <name type="scientific">Roseburia inulinivorans</name>
    <dbReference type="NCBI Taxonomy" id="360807"/>
    <lineage>
        <taxon>Bacteria</taxon>
        <taxon>Bacillati</taxon>
        <taxon>Bacillota</taxon>
        <taxon>Clostridia</taxon>
        <taxon>Lachnospirales</taxon>
        <taxon>Lachnospiraceae</taxon>
        <taxon>Roseburia</taxon>
    </lineage>
</organism>
<dbReference type="AlphaFoldDB" id="A0A3R6K2J7"/>
<sequence length="519" mass="60383">MKDKLDLNIKMELTHSKPQIPDGYHEKVRKNLKELENTRTSGIKSIGMLRIACTLAIFLVVGVGTTYAAINYKNERLGEMKADEIFAYNEEVQNAEVDADSFSRELSEEERARLKKLKKDYEQKGVFPKNSISKVESKAEINVKELFFCISESKFYLPDRMMSDEELLEIIDFYIKRDFSLESTTAEKTENFNQNLETESLIVKAAKQNIEEFFEVDMEDEYHIEYGEITDQVMFDMDEGNAMILLDAQEHTMNEMRLNIDGMYAEGMKFEQFDYDEVYKILKEKLCKLSEKNIGAAKVMYVELQNGELYHGMVRYIFELEDGSGYVINYSLNLQREYYLRYFDRIKSYEDYVDKDSVEVDIENEQRCTSTEIDTSESTSIRVHPVTGEIRVEDKSETFITDENFLIKNNNSEEQETIVMCTEIAVQDDITKIIVTNGNTGEKKEINSIEEVDRILDQIRSMTVISHEKSNVQGYSYFLALYRNEDFVQSVYVSSGSIQTDRIRYTVESTKNLSDIIAY</sequence>
<evidence type="ECO:0000256" key="2">
    <source>
        <dbReference type="SAM" id="Phobius"/>
    </source>
</evidence>
<dbReference type="RefSeq" id="WP_118202978.1">
    <property type="nucleotide sequence ID" value="NZ_QRHP01000007.1"/>
</dbReference>
<dbReference type="Proteomes" id="UP000283701">
    <property type="component" value="Unassembled WGS sequence"/>
</dbReference>
<comment type="caution">
    <text evidence="3">The sequence shown here is derived from an EMBL/GenBank/DDBJ whole genome shotgun (WGS) entry which is preliminary data.</text>
</comment>
<keyword evidence="2" id="KW-0472">Membrane</keyword>
<reference evidence="3 4" key="1">
    <citation type="submission" date="2018-08" db="EMBL/GenBank/DDBJ databases">
        <title>A genome reference for cultivated species of the human gut microbiota.</title>
        <authorList>
            <person name="Zou Y."/>
            <person name="Xue W."/>
            <person name="Luo G."/>
        </authorList>
    </citation>
    <scope>NUCLEOTIDE SEQUENCE [LARGE SCALE GENOMIC DNA]</scope>
    <source>
        <strain evidence="3 4">AM23-23AC</strain>
    </source>
</reference>
<gene>
    <name evidence="3" type="ORF">DW654_08105</name>
</gene>
<evidence type="ECO:0000313" key="4">
    <source>
        <dbReference type="Proteomes" id="UP000283701"/>
    </source>
</evidence>
<name>A0A3R6K2J7_9FIRM</name>
<keyword evidence="2" id="KW-0812">Transmembrane</keyword>
<accession>A0A3R6K2J7</accession>
<keyword evidence="1" id="KW-0175">Coiled coil</keyword>
<proteinExistence type="predicted"/>
<feature type="transmembrane region" description="Helical" evidence="2">
    <location>
        <begin position="49"/>
        <end position="70"/>
    </location>
</feature>
<protein>
    <submittedName>
        <fullName evidence="3">Uncharacterized protein</fullName>
    </submittedName>
</protein>
<evidence type="ECO:0000313" key="3">
    <source>
        <dbReference type="EMBL" id="RHF84521.1"/>
    </source>
</evidence>
<dbReference type="EMBL" id="QRHP01000007">
    <property type="protein sequence ID" value="RHF84521.1"/>
    <property type="molecule type" value="Genomic_DNA"/>
</dbReference>
<evidence type="ECO:0000256" key="1">
    <source>
        <dbReference type="SAM" id="Coils"/>
    </source>
</evidence>